<sequence length="461" mass="53916">MTNIIEEIFDISKCQRLSYFDNSKINQFKKESGASIDVIREKTIITLLISGNSSQLRDAKILIRDFLEKTSFIPTLSYFILAESGYNNDNKLKFVKFNGGTEKIVKLDDYDDDDDETNDSRRTRYYVEFLQQYNNNIDEVDDDGLEDYLNLITPCKFNTFDKIDQCLERLSLKIKTTFAKSLTFPSRIILKPKIFFGKLLFFDLTNPEDHFSIQEWYRFYVLTIRGRHESVDDCNCDESEVYHSKCVNNEFKQDSPQILDKFNTLQQKFGFKLDNKQCKTKGSINIYYVPYGMSKKKLKISWNEKERKWKIINNSHALNRLANIDIVSGSKAPDFRLSLKTRSDVPSEGSEVEGVINKIQISPTITERDGMSFRSKDFAGTMLKNAVVRQVIEKKRYRNKNFNIVFKKVKQDGYGSLTTQNLITLQHHSWNQEIGLENVDRFMISIIETFHFIREMMNVLV</sequence>
<reference evidence="1 2" key="1">
    <citation type="submission" date="2018-06" db="EMBL/GenBank/DDBJ databases">
        <title>Comparative genomics reveals the genomic features of Rhizophagus irregularis, R. cerebriforme, R. diaphanum and Gigaspora rosea, and their symbiotic lifestyle signature.</title>
        <authorList>
            <person name="Morin E."/>
            <person name="San Clemente H."/>
            <person name="Chen E.C.H."/>
            <person name="De La Providencia I."/>
            <person name="Hainaut M."/>
            <person name="Kuo A."/>
            <person name="Kohler A."/>
            <person name="Murat C."/>
            <person name="Tang N."/>
            <person name="Roy S."/>
            <person name="Loubradou J."/>
            <person name="Henrissat B."/>
            <person name="Grigoriev I.V."/>
            <person name="Corradi N."/>
            <person name="Roux C."/>
            <person name="Martin F.M."/>
        </authorList>
    </citation>
    <scope>NUCLEOTIDE SEQUENCE [LARGE SCALE GENOMIC DNA]</scope>
    <source>
        <strain evidence="1 2">DAOM 227022</strain>
    </source>
</reference>
<dbReference type="STRING" id="658196.A0A397SE08"/>
<gene>
    <name evidence="1" type="ORF">C1645_881859</name>
</gene>
<dbReference type="Proteomes" id="UP000265703">
    <property type="component" value="Unassembled WGS sequence"/>
</dbReference>
<evidence type="ECO:0008006" key="3">
    <source>
        <dbReference type="Google" id="ProtNLM"/>
    </source>
</evidence>
<dbReference type="OrthoDB" id="2327825at2759"/>
<dbReference type="AlphaFoldDB" id="A0A397SE08"/>
<protein>
    <recommendedName>
        <fullName evidence="3">K Homology domain-containing protein</fullName>
    </recommendedName>
</protein>
<name>A0A397SE08_9GLOM</name>
<evidence type="ECO:0000313" key="1">
    <source>
        <dbReference type="EMBL" id="RIA80981.1"/>
    </source>
</evidence>
<dbReference type="EMBL" id="QKYT01000868">
    <property type="protein sequence ID" value="RIA80981.1"/>
    <property type="molecule type" value="Genomic_DNA"/>
</dbReference>
<accession>A0A397SE08</accession>
<keyword evidence="2" id="KW-1185">Reference proteome</keyword>
<organism evidence="1 2">
    <name type="scientific">Glomus cerebriforme</name>
    <dbReference type="NCBI Taxonomy" id="658196"/>
    <lineage>
        <taxon>Eukaryota</taxon>
        <taxon>Fungi</taxon>
        <taxon>Fungi incertae sedis</taxon>
        <taxon>Mucoromycota</taxon>
        <taxon>Glomeromycotina</taxon>
        <taxon>Glomeromycetes</taxon>
        <taxon>Glomerales</taxon>
        <taxon>Glomeraceae</taxon>
        <taxon>Glomus</taxon>
    </lineage>
</organism>
<evidence type="ECO:0000313" key="2">
    <source>
        <dbReference type="Proteomes" id="UP000265703"/>
    </source>
</evidence>
<comment type="caution">
    <text evidence="1">The sequence shown here is derived from an EMBL/GenBank/DDBJ whole genome shotgun (WGS) entry which is preliminary data.</text>
</comment>
<proteinExistence type="predicted"/>